<dbReference type="AlphaFoldDB" id="A0A511NHE9"/>
<evidence type="ECO:0000256" key="1">
    <source>
        <dbReference type="SAM" id="SignalP"/>
    </source>
</evidence>
<keyword evidence="1" id="KW-0732">Signal</keyword>
<accession>A0A511NHE9</accession>
<reference evidence="2 3" key="1">
    <citation type="submission" date="2019-07" db="EMBL/GenBank/DDBJ databases">
        <title>Whole genome shotgun sequence of Empedobacter brevis NBRC 14943.</title>
        <authorList>
            <person name="Hosoyama A."/>
            <person name="Uohara A."/>
            <person name="Ohji S."/>
            <person name="Ichikawa N."/>
        </authorList>
    </citation>
    <scope>NUCLEOTIDE SEQUENCE [LARGE SCALE GENOMIC DNA]</scope>
    <source>
        <strain evidence="2 3">NBRC 14943</strain>
    </source>
</reference>
<dbReference type="Proteomes" id="UP000321245">
    <property type="component" value="Unassembled WGS sequence"/>
</dbReference>
<name>A0A511NHE9_9FLAO</name>
<organism evidence="2 3">
    <name type="scientific">Empedobacter brevis NBRC 14943 = ATCC 43319</name>
    <dbReference type="NCBI Taxonomy" id="1218108"/>
    <lineage>
        <taxon>Bacteria</taxon>
        <taxon>Pseudomonadati</taxon>
        <taxon>Bacteroidota</taxon>
        <taxon>Flavobacteriia</taxon>
        <taxon>Flavobacteriales</taxon>
        <taxon>Weeksellaceae</taxon>
        <taxon>Empedobacter</taxon>
    </lineage>
</organism>
<dbReference type="STRING" id="1218108.GCA_000382425_03210"/>
<dbReference type="OrthoDB" id="1247310at2"/>
<sequence>MKKIIFILLFAASFSNAQVIVSDDPTYPTSTATTTKAIFDANSTKSGILLPKVTLITLTPTAAASPPEGTIVYNIAGNTFAQGYYVFIDGKWAALLNSGNLDDSISTIVTKAKSTYNGSTGNSVTLTNSNITTGNNSYFPTSSTNDGSGFAVGSDLGTGNYNWKTIANFEVTGIVIPDPLKAENRLSINANGIIAFQYANLASRTFTYAIALFRQRTDISGSPQLVGTKIFNTLISGQCSFDSFNTNFYDSNLTQGTYKYFIGYKYLYQQDNLSITFGDKGQSSGSNTCTNLSSFSAQQNLIVNLNKIPKL</sequence>
<feature type="signal peptide" evidence="1">
    <location>
        <begin position="1"/>
        <end position="17"/>
    </location>
</feature>
<feature type="chain" id="PRO_5022236635" evidence="1">
    <location>
        <begin position="18"/>
        <end position="311"/>
    </location>
</feature>
<proteinExistence type="predicted"/>
<protein>
    <submittedName>
        <fullName evidence="2">Uncharacterized protein</fullName>
    </submittedName>
</protein>
<dbReference type="GeneID" id="84651255"/>
<comment type="caution">
    <text evidence="2">The sequence shown here is derived from an EMBL/GenBank/DDBJ whole genome shotgun (WGS) entry which is preliminary data.</text>
</comment>
<keyword evidence="3" id="KW-1185">Reference proteome</keyword>
<dbReference type="RefSeq" id="WP_146810482.1">
    <property type="nucleotide sequence ID" value="NZ_BJXC01000011.1"/>
</dbReference>
<evidence type="ECO:0000313" key="2">
    <source>
        <dbReference type="EMBL" id="GEM52076.1"/>
    </source>
</evidence>
<gene>
    <name evidence="2" type="ORF">EB1_18660</name>
</gene>
<evidence type="ECO:0000313" key="3">
    <source>
        <dbReference type="Proteomes" id="UP000321245"/>
    </source>
</evidence>
<dbReference type="EMBL" id="BJXC01000011">
    <property type="protein sequence ID" value="GEM52076.1"/>
    <property type="molecule type" value="Genomic_DNA"/>
</dbReference>